<dbReference type="Proteomes" id="UP001500212">
    <property type="component" value="Unassembled WGS sequence"/>
</dbReference>
<evidence type="ECO:0000256" key="7">
    <source>
        <dbReference type="SAM" id="Phobius"/>
    </source>
</evidence>
<dbReference type="PANTHER" id="PTHR30572:SF4">
    <property type="entry name" value="ABC TRANSPORTER PERMEASE YTRF"/>
    <property type="match status" value="1"/>
</dbReference>
<evidence type="ECO:0000259" key="9">
    <source>
        <dbReference type="Pfam" id="PF12704"/>
    </source>
</evidence>
<protein>
    <submittedName>
        <fullName evidence="10">ABC transporter permease</fullName>
    </submittedName>
</protein>
<dbReference type="RefSeq" id="WP_345354447.1">
    <property type="nucleotide sequence ID" value="NZ_BAABHJ010000008.1"/>
</dbReference>
<evidence type="ECO:0000313" key="10">
    <source>
        <dbReference type="EMBL" id="GAA4608506.1"/>
    </source>
</evidence>
<dbReference type="InterPro" id="IPR003838">
    <property type="entry name" value="ABC3_permease_C"/>
</dbReference>
<comment type="subcellular location">
    <subcellularLocation>
        <location evidence="1">Cell membrane</location>
        <topology evidence="1">Multi-pass membrane protein</topology>
    </subcellularLocation>
</comment>
<evidence type="ECO:0000256" key="1">
    <source>
        <dbReference type="ARBA" id="ARBA00004651"/>
    </source>
</evidence>
<feature type="transmembrane region" description="Helical" evidence="7">
    <location>
        <begin position="347"/>
        <end position="373"/>
    </location>
</feature>
<keyword evidence="3 7" id="KW-0812">Transmembrane</keyword>
<evidence type="ECO:0000256" key="3">
    <source>
        <dbReference type="ARBA" id="ARBA00022692"/>
    </source>
</evidence>
<keyword evidence="11" id="KW-1185">Reference proteome</keyword>
<proteinExistence type="inferred from homology"/>
<dbReference type="PANTHER" id="PTHR30572">
    <property type="entry name" value="MEMBRANE COMPONENT OF TRANSPORTER-RELATED"/>
    <property type="match status" value="1"/>
</dbReference>
<dbReference type="InterPro" id="IPR050250">
    <property type="entry name" value="Macrolide_Exporter_MacB"/>
</dbReference>
<organism evidence="10 11">
    <name type="scientific">Actinoallomurus liliacearum</name>
    <dbReference type="NCBI Taxonomy" id="1080073"/>
    <lineage>
        <taxon>Bacteria</taxon>
        <taxon>Bacillati</taxon>
        <taxon>Actinomycetota</taxon>
        <taxon>Actinomycetes</taxon>
        <taxon>Streptosporangiales</taxon>
        <taxon>Thermomonosporaceae</taxon>
        <taxon>Actinoallomurus</taxon>
    </lineage>
</organism>
<name>A0ABP8TLH9_9ACTN</name>
<feature type="transmembrane region" description="Helical" evidence="7">
    <location>
        <begin position="301"/>
        <end position="326"/>
    </location>
</feature>
<evidence type="ECO:0000256" key="5">
    <source>
        <dbReference type="ARBA" id="ARBA00023136"/>
    </source>
</evidence>
<evidence type="ECO:0000256" key="4">
    <source>
        <dbReference type="ARBA" id="ARBA00022989"/>
    </source>
</evidence>
<keyword evidence="2" id="KW-1003">Cell membrane</keyword>
<dbReference type="Pfam" id="PF02687">
    <property type="entry name" value="FtsX"/>
    <property type="match status" value="1"/>
</dbReference>
<evidence type="ECO:0000313" key="11">
    <source>
        <dbReference type="Proteomes" id="UP001500212"/>
    </source>
</evidence>
<feature type="domain" description="ABC3 transporter permease C-terminal" evidence="8">
    <location>
        <begin position="307"/>
        <end position="417"/>
    </location>
</feature>
<reference evidence="11" key="1">
    <citation type="journal article" date="2019" name="Int. J. Syst. Evol. Microbiol.">
        <title>The Global Catalogue of Microorganisms (GCM) 10K type strain sequencing project: providing services to taxonomists for standard genome sequencing and annotation.</title>
        <authorList>
            <consortium name="The Broad Institute Genomics Platform"/>
            <consortium name="The Broad Institute Genome Sequencing Center for Infectious Disease"/>
            <person name="Wu L."/>
            <person name="Ma J."/>
        </authorList>
    </citation>
    <scope>NUCLEOTIDE SEQUENCE [LARGE SCALE GENOMIC DNA]</scope>
    <source>
        <strain evidence="11">JCM 17938</strain>
    </source>
</reference>
<evidence type="ECO:0000259" key="8">
    <source>
        <dbReference type="Pfam" id="PF02687"/>
    </source>
</evidence>
<comment type="similarity">
    <text evidence="6">Belongs to the ABC-4 integral membrane protein family.</text>
</comment>
<feature type="transmembrane region" description="Helical" evidence="7">
    <location>
        <begin position="21"/>
        <end position="41"/>
    </location>
</feature>
<keyword evidence="4 7" id="KW-1133">Transmembrane helix</keyword>
<comment type="caution">
    <text evidence="10">The sequence shown here is derived from an EMBL/GenBank/DDBJ whole genome shotgun (WGS) entry which is preliminary data.</text>
</comment>
<keyword evidence="5 7" id="KW-0472">Membrane</keyword>
<gene>
    <name evidence="10" type="ORF">GCM10023195_33410</name>
</gene>
<sequence>MTLEVLRFALRGLAANKLRSGLTTLGILIGVGAVIMLVAVGNGSSQQVQKNIERLGTNTLTVMPSTSGGRGGGGGGGGFARLLRGAGGAAQQTGPRAQAKSLTVEDARALADTTDAPSVKSVSPVVTASSANATYEGTAHAIQQFVGTYPAYFEASNDPVAQGTYFTDDDVRSGRKVVVIGNTVAQDLFGTVDPLGKQITVSGVNFTVVGVLKTKGSSGFQDADDVAIAPLPAVQQSLTGYGALNQIVVQAKSPKTVDAAQSEVTDILNQRHDISGSNTADFQIMNQASLQSAISSSSRTFTVLLGAVAAISLLVGGIGITNIMLVTVTERTREIGIRKAIGAPRGAILGQFLVEATVLSLLGGLLGVAAGVIGSQFKVLGVQPVIVPSSIALALGVSVAIGLFFGSYPANRAAKLRPIEALRHE</sequence>
<dbReference type="EMBL" id="BAABHJ010000008">
    <property type="protein sequence ID" value="GAA4608506.1"/>
    <property type="molecule type" value="Genomic_DNA"/>
</dbReference>
<evidence type="ECO:0000256" key="6">
    <source>
        <dbReference type="ARBA" id="ARBA00038076"/>
    </source>
</evidence>
<dbReference type="InterPro" id="IPR025857">
    <property type="entry name" value="MacB_PCD"/>
</dbReference>
<feature type="domain" description="MacB-like periplasmic core" evidence="9">
    <location>
        <begin position="20"/>
        <end position="266"/>
    </location>
</feature>
<dbReference type="Pfam" id="PF12704">
    <property type="entry name" value="MacB_PCD"/>
    <property type="match status" value="1"/>
</dbReference>
<feature type="transmembrane region" description="Helical" evidence="7">
    <location>
        <begin position="385"/>
        <end position="408"/>
    </location>
</feature>
<evidence type="ECO:0000256" key="2">
    <source>
        <dbReference type="ARBA" id="ARBA00022475"/>
    </source>
</evidence>
<accession>A0ABP8TLH9</accession>